<evidence type="ECO:0000256" key="7">
    <source>
        <dbReference type="SAM" id="SignalP"/>
    </source>
</evidence>
<name>A0A0G4F3Y0_VITBC</name>
<evidence type="ECO:0000256" key="2">
    <source>
        <dbReference type="ARBA" id="ARBA00004496"/>
    </source>
</evidence>
<feature type="signal peptide" evidence="7">
    <location>
        <begin position="1"/>
        <end position="15"/>
    </location>
</feature>
<organism evidence="9 10">
    <name type="scientific">Vitrella brassicaformis (strain CCMP3155)</name>
    <dbReference type="NCBI Taxonomy" id="1169540"/>
    <lineage>
        <taxon>Eukaryota</taxon>
        <taxon>Sar</taxon>
        <taxon>Alveolata</taxon>
        <taxon>Colpodellida</taxon>
        <taxon>Vitrellaceae</taxon>
        <taxon>Vitrella</taxon>
    </lineage>
</organism>
<feature type="compositionally biased region" description="Polar residues" evidence="6">
    <location>
        <begin position="637"/>
        <end position="648"/>
    </location>
</feature>
<dbReference type="GO" id="GO:0005737">
    <property type="term" value="C:cytoplasm"/>
    <property type="evidence" value="ECO:0007669"/>
    <property type="project" value="UniProtKB-SubCell"/>
</dbReference>
<dbReference type="OrthoDB" id="428655at2759"/>
<dbReference type="Gene3D" id="2.60.40.790">
    <property type="match status" value="1"/>
</dbReference>
<dbReference type="InterPro" id="IPR037895">
    <property type="entry name" value="NUDCD1"/>
</dbReference>
<evidence type="ECO:0000313" key="10">
    <source>
        <dbReference type="Proteomes" id="UP000041254"/>
    </source>
</evidence>
<gene>
    <name evidence="9" type="ORF">Vbra_14397</name>
</gene>
<sequence>MVLSVAGLFVPPAIALPISTLRRPAPSFLSSSIPSRRFQRPRPALLSVTHRTRTRRRRRWLVARGYGDAVVYKWAENDEAVELSLMVPAATRSTDVVCQITPDTLFLKLRTAQAPIIEGRLKGRVMVEDSFWTLSSEDQQDQLAKVLGERPPKPRNDLVPMSPTHRQSLKDMGLGVPASAAATDTGSSRPLYLKLHLTKKDRLDEWCGVIKGETAYERAYDELPGLIQKAPSPAAWHAWPSGRPLLTLPLAEFDSNDVVAWLQSWATTQSREMSRLLSRKAATMSKEHETDDGDYEAELGLPQTFLEVTPEALDDGVRLFIESDGEDHVDILAIDSPELEKTTTAADDQAAGCTIVVLRGPKATGLSGRHGARTAASVQDTEQRLLRKLQHDVKGVWSEGDYDFEIGLDKYGRPLPRSPAELMPLYLGDPKKREPVPEGFPGNAISRPIKPELLNADGTVKLPEGAPIQNRRKVTTGRLHKEWMGEERQRQRHDDGVERGLEGDLTADGMGGGMGGLAVGMGEEMRKLRDELRPKWIDKRKDWRPEDKLAMQNVSLELFDEKYKLLQGGPPLPLIQEIANVTKGSYGKTDDEFQELWKDGIKRVEEDGSIKRSTELAKFQAMRKGALMGHHQEQETLEQQGQPTRSSMAQGDEFEDDYMLFGTVVDFVSGSAAHRQRQSEYLKQYAIYTNNTLDPDTHKQLMAKVEERQRRLRQEQGYYDPDDLPTVEERAREYQALDPGAKKRITEEWTKEAVRLELLLNELLTTDSSLWETICEQYRDLLLSDRFVPLMRHRLDVKPPKTAHERRVFRKLTEIVLDMLHYMEVCWVWLEKQQLRKIQMICEQAIRDDTRLNELAESMKPLFDRDFFGYLHYAMEREREILVEKGYDPNLEPTPWLMVLMIIEQGVSNVFQKEVSEEVYQISHLVSQRYPDMRKSMLELLIAKTPKGEWAKFKMVVRNICDYWDSKIRAGQPVPLPHLTDAIRQLSVDIEALLPDFMIYGLMDDFDWEVHNITQDRMSFMWRFDEARIREVEEEFDREEEERRREMMQQEMGYAAPDYSLQLPAFNVALPKASAGGTDKERELVAANRLQDGVRGTASKFSLKEERDPSKMTYEDVMQEHLRKELRLFNYQRQKFMENPNLEEDELWGLGRDPSERVKIYQGLEDVTPEERDRVVSLNPPDDAAAGGGAPVVPRGGRGAI</sequence>
<dbReference type="Proteomes" id="UP000041254">
    <property type="component" value="Unassembled WGS sequence"/>
</dbReference>
<dbReference type="InterPro" id="IPR008978">
    <property type="entry name" value="HSP20-like_chaperone"/>
</dbReference>
<dbReference type="Pfam" id="PF04969">
    <property type="entry name" value="CS"/>
    <property type="match status" value="1"/>
</dbReference>
<reference evidence="9 10" key="1">
    <citation type="submission" date="2014-11" db="EMBL/GenBank/DDBJ databases">
        <authorList>
            <person name="Zhu J."/>
            <person name="Qi W."/>
            <person name="Song R."/>
        </authorList>
    </citation>
    <scope>NUCLEOTIDE SEQUENCE [LARGE SCALE GENOMIC DNA]</scope>
</reference>
<keyword evidence="5" id="KW-0539">Nucleus</keyword>
<dbReference type="InterPro" id="IPR007052">
    <property type="entry name" value="CS_dom"/>
</dbReference>
<dbReference type="SUPFAM" id="SSF49764">
    <property type="entry name" value="HSP20-like chaperones"/>
    <property type="match status" value="1"/>
</dbReference>
<evidence type="ECO:0000256" key="5">
    <source>
        <dbReference type="ARBA" id="ARBA00023242"/>
    </source>
</evidence>
<dbReference type="AlphaFoldDB" id="A0A0G4F3Y0"/>
<keyword evidence="7" id="KW-0732">Signal</keyword>
<feature type="region of interest" description="Disordered" evidence="6">
    <location>
        <begin position="1169"/>
        <end position="1201"/>
    </location>
</feature>
<dbReference type="FunCoup" id="A0A0G4F3Y0">
    <property type="interactions" value="10"/>
</dbReference>
<feature type="compositionally biased region" description="Gly residues" evidence="6">
    <location>
        <begin position="1186"/>
        <end position="1201"/>
    </location>
</feature>
<keyword evidence="4" id="KW-0963">Cytoplasm</keyword>
<feature type="region of interest" description="Disordered" evidence="6">
    <location>
        <begin position="628"/>
        <end position="648"/>
    </location>
</feature>
<dbReference type="PANTHER" id="PTHR21664">
    <property type="entry name" value="CHRONIC MYELOGENOUS LEUKEMIA TUMOR ANTIGEN 66"/>
    <property type="match status" value="1"/>
</dbReference>
<comment type="subcellular location">
    <subcellularLocation>
        <location evidence="2">Cytoplasm</location>
    </subcellularLocation>
    <subcellularLocation>
        <location evidence="1">Nucleus</location>
    </subcellularLocation>
</comment>
<dbReference type="EMBL" id="CDMY01000367">
    <property type="protein sequence ID" value="CEM06625.1"/>
    <property type="molecule type" value="Genomic_DNA"/>
</dbReference>
<evidence type="ECO:0000256" key="6">
    <source>
        <dbReference type="SAM" id="MobiDB-lite"/>
    </source>
</evidence>
<dbReference type="PROSITE" id="PS51203">
    <property type="entry name" value="CS"/>
    <property type="match status" value="1"/>
</dbReference>
<dbReference type="VEuPathDB" id="CryptoDB:Vbra_14397"/>
<proteinExistence type="predicted"/>
<protein>
    <recommendedName>
        <fullName evidence="3">NudC domain-containing protein 1</fullName>
    </recommendedName>
</protein>
<dbReference type="GO" id="GO:0005634">
    <property type="term" value="C:nucleus"/>
    <property type="evidence" value="ECO:0007669"/>
    <property type="project" value="UniProtKB-SubCell"/>
</dbReference>
<evidence type="ECO:0000256" key="3">
    <source>
        <dbReference type="ARBA" id="ARBA00018915"/>
    </source>
</evidence>
<feature type="domain" description="CS" evidence="8">
    <location>
        <begin position="67"/>
        <end position="155"/>
    </location>
</feature>
<dbReference type="CDD" id="cd06467">
    <property type="entry name" value="p23_NUDC_like"/>
    <property type="match status" value="1"/>
</dbReference>
<dbReference type="PhylomeDB" id="A0A0G4F3Y0"/>
<evidence type="ECO:0000256" key="4">
    <source>
        <dbReference type="ARBA" id="ARBA00022490"/>
    </source>
</evidence>
<accession>A0A0G4F3Y0</accession>
<keyword evidence="10" id="KW-1185">Reference proteome</keyword>
<feature type="chain" id="PRO_5012836580" description="NudC domain-containing protein 1" evidence="7">
    <location>
        <begin position="16"/>
        <end position="1201"/>
    </location>
</feature>
<dbReference type="InParanoid" id="A0A0G4F3Y0"/>
<evidence type="ECO:0000256" key="1">
    <source>
        <dbReference type="ARBA" id="ARBA00004123"/>
    </source>
</evidence>
<dbReference type="OMA" id="IRLLCMQ"/>
<evidence type="ECO:0000259" key="8">
    <source>
        <dbReference type="PROSITE" id="PS51203"/>
    </source>
</evidence>
<evidence type="ECO:0000313" key="9">
    <source>
        <dbReference type="EMBL" id="CEM06625.1"/>
    </source>
</evidence>
<dbReference type="PANTHER" id="PTHR21664:SF1">
    <property type="entry name" value="NUDC DOMAIN-CONTAINING PROTEIN 1"/>
    <property type="match status" value="1"/>
</dbReference>